<dbReference type="SUPFAM" id="SSF81321">
    <property type="entry name" value="Family A G protein-coupled receptor-like"/>
    <property type="match status" value="1"/>
</dbReference>
<sequence length="307" mass="35292">MSIWVLCFRRDDKGSSSYPPLDIAVDRYMHLCKPFGHQITVKAAKIVCVIIILIAAFSTLPVLIIFSSTEVPEIHPDAYQCKESKEYQGSHLVKSYNGIMVTCSIAAFSSLSVLYVLIVVRLRRYQANVNNMKQKGPCKDTEPGGETAQLRGQEIEMAAKEMTNRESEGMSDQSESIQVQTTATSNEEDEVSSEHETEIMKACYINYKRISHVAPLKEKEIKNFNKIKRAIYMFTVVTVLYVCSFVPYPLMRLAEQFYAEEVRAPVEITRCLFYLNNVCNSFIYMIFDSVYRQELKTFYSKIMCRRR</sequence>
<evidence type="ECO:0000256" key="6">
    <source>
        <dbReference type="ARBA" id="ARBA00023170"/>
    </source>
</evidence>
<keyword evidence="6" id="KW-0675">Receptor</keyword>
<feature type="compositionally biased region" description="Polar residues" evidence="8">
    <location>
        <begin position="170"/>
        <end position="184"/>
    </location>
</feature>
<keyword evidence="2 9" id="KW-0812">Transmembrane</keyword>
<dbReference type="CDD" id="cd00637">
    <property type="entry name" value="7tm_classA_rhodopsin-like"/>
    <property type="match status" value="1"/>
</dbReference>
<keyword evidence="12" id="KW-1185">Reference proteome</keyword>
<keyword evidence="4" id="KW-0297">G-protein coupled receptor</keyword>
<feature type="domain" description="G-protein coupled receptors family 1 profile" evidence="10">
    <location>
        <begin position="23"/>
        <end position="284"/>
    </location>
</feature>
<feature type="region of interest" description="Disordered" evidence="8">
    <location>
        <begin position="163"/>
        <end position="192"/>
    </location>
</feature>
<dbReference type="InterPro" id="IPR000276">
    <property type="entry name" value="GPCR_Rhodpsn"/>
</dbReference>
<evidence type="ECO:0000313" key="11">
    <source>
        <dbReference type="EMBL" id="KAH3853211.1"/>
    </source>
</evidence>
<dbReference type="GO" id="GO:0005886">
    <property type="term" value="C:plasma membrane"/>
    <property type="evidence" value="ECO:0007669"/>
    <property type="project" value="TreeGrafter"/>
</dbReference>
<dbReference type="EMBL" id="JAIWYP010000003">
    <property type="protein sequence ID" value="KAH3853211.1"/>
    <property type="molecule type" value="Genomic_DNA"/>
</dbReference>
<organism evidence="11 12">
    <name type="scientific">Dreissena polymorpha</name>
    <name type="common">Zebra mussel</name>
    <name type="synonym">Mytilus polymorpha</name>
    <dbReference type="NCBI Taxonomy" id="45954"/>
    <lineage>
        <taxon>Eukaryota</taxon>
        <taxon>Metazoa</taxon>
        <taxon>Spiralia</taxon>
        <taxon>Lophotrochozoa</taxon>
        <taxon>Mollusca</taxon>
        <taxon>Bivalvia</taxon>
        <taxon>Autobranchia</taxon>
        <taxon>Heteroconchia</taxon>
        <taxon>Euheterodonta</taxon>
        <taxon>Imparidentia</taxon>
        <taxon>Neoheterodontei</taxon>
        <taxon>Myida</taxon>
        <taxon>Dreissenoidea</taxon>
        <taxon>Dreissenidae</taxon>
        <taxon>Dreissena</taxon>
    </lineage>
</organism>
<evidence type="ECO:0000256" key="4">
    <source>
        <dbReference type="ARBA" id="ARBA00023040"/>
    </source>
</evidence>
<feature type="transmembrane region" description="Helical" evidence="9">
    <location>
        <begin position="271"/>
        <end position="291"/>
    </location>
</feature>
<dbReference type="Gene3D" id="1.20.1070.10">
    <property type="entry name" value="Rhodopsin 7-helix transmembrane proteins"/>
    <property type="match status" value="1"/>
</dbReference>
<comment type="caution">
    <text evidence="11">The sequence shown here is derived from an EMBL/GenBank/DDBJ whole genome shotgun (WGS) entry which is preliminary data.</text>
</comment>
<reference evidence="11" key="1">
    <citation type="journal article" date="2019" name="bioRxiv">
        <title>The Genome of the Zebra Mussel, Dreissena polymorpha: A Resource for Invasive Species Research.</title>
        <authorList>
            <person name="McCartney M.A."/>
            <person name="Auch B."/>
            <person name="Kono T."/>
            <person name="Mallez S."/>
            <person name="Zhang Y."/>
            <person name="Obille A."/>
            <person name="Becker A."/>
            <person name="Abrahante J.E."/>
            <person name="Garbe J."/>
            <person name="Badalamenti J.P."/>
            <person name="Herman A."/>
            <person name="Mangelson H."/>
            <person name="Liachko I."/>
            <person name="Sullivan S."/>
            <person name="Sone E.D."/>
            <person name="Koren S."/>
            <person name="Silverstein K.A.T."/>
            <person name="Beckman K.B."/>
            <person name="Gohl D.M."/>
        </authorList>
    </citation>
    <scope>NUCLEOTIDE SEQUENCE</scope>
    <source>
        <strain evidence="11">Duluth1</strain>
        <tissue evidence="11">Whole animal</tissue>
    </source>
</reference>
<dbReference type="Pfam" id="PF00001">
    <property type="entry name" value="7tm_1"/>
    <property type="match status" value="1"/>
</dbReference>
<evidence type="ECO:0000256" key="2">
    <source>
        <dbReference type="ARBA" id="ARBA00022692"/>
    </source>
</evidence>
<feature type="transmembrane region" description="Helical" evidence="9">
    <location>
        <begin position="230"/>
        <end position="251"/>
    </location>
</feature>
<evidence type="ECO:0000256" key="3">
    <source>
        <dbReference type="ARBA" id="ARBA00022989"/>
    </source>
</evidence>
<dbReference type="AlphaFoldDB" id="A0A9D4LA18"/>
<dbReference type="GO" id="GO:0004930">
    <property type="term" value="F:G protein-coupled receptor activity"/>
    <property type="evidence" value="ECO:0007669"/>
    <property type="project" value="UniProtKB-KW"/>
</dbReference>
<keyword evidence="7" id="KW-0807">Transducer</keyword>
<reference evidence="11" key="2">
    <citation type="submission" date="2020-11" db="EMBL/GenBank/DDBJ databases">
        <authorList>
            <person name="McCartney M.A."/>
            <person name="Auch B."/>
            <person name="Kono T."/>
            <person name="Mallez S."/>
            <person name="Becker A."/>
            <person name="Gohl D.M."/>
            <person name="Silverstein K.A.T."/>
            <person name="Koren S."/>
            <person name="Bechman K.B."/>
            <person name="Herman A."/>
            <person name="Abrahante J.E."/>
            <person name="Garbe J."/>
        </authorList>
    </citation>
    <scope>NUCLEOTIDE SEQUENCE</scope>
    <source>
        <strain evidence="11">Duluth1</strain>
        <tissue evidence="11">Whole animal</tissue>
    </source>
</reference>
<keyword evidence="3 9" id="KW-1133">Transmembrane helix</keyword>
<evidence type="ECO:0000256" key="5">
    <source>
        <dbReference type="ARBA" id="ARBA00023136"/>
    </source>
</evidence>
<dbReference type="PANTHER" id="PTHR24243">
    <property type="entry name" value="G-PROTEIN COUPLED RECEPTOR"/>
    <property type="match status" value="1"/>
</dbReference>
<comment type="subcellular location">
    <subcellularLocation>
        <location evidence="1">Membrane</location>
        <topology evidence="1">Multi-pass membrane protein</topology>
    </subcellularLocation>
</comment>
<dbReference type="PROSITE" id="PS50262">
    <property type="entry name" value="G_PROTEIN_RECEP_F1_2"/>
    <property type="match status" value="1"/>
</dbReference>
<proteinExistence type="predicted"/>
<evidence type="ECO:0000256" key="1">
    <source>
        <dbReference type="ARBA" id="ARBA00004141"/>
    </source>
</evidence>
<dbReference type="Proteomes" id="UP000828390">
    <property type="component" value="Unassembled WGS sequence"/>
</dbReference>
<accession>A0A9D4LA18</accession>
<protein>
    <recommendedName>
        <fullName evidence="10">G-protein coupled receptors family 1 profile domain-containing protein</fullName>
    </recommendedName>
</protein>
<feature type="transmembrane region" description="Helical" evidence="9">
    <location>
        <begin position="99"/>
        <end position="120"/>
    </location>
</feature>
<dbReference type="PANTHER" id="PTHR24243:SF208">
    <property type="entry name" value="PYROKININ-1 RECEPTOR"/>
    <property type="match status" value="1"/>
</dbReference>
<keyword evidence="5 9" id="KW-0472">Membrane</keyword>
<gene>
    <name evidence="11" type="ORF">DPMN_095733</name>
</gene>
<feature type="transmembrane region" description="Helical" evidence="9">
    <location>
        <begin position="43"/>
        <end position="66"/>
    </location>
</feature>
<evidence type="ECO:0000259" key="10">
    <source>
        <dbReference type="PROSITE" id="PS50262"/>
    </source>
</evidence>
<evidence type="ECO:0000313" key="12">
    <source>
        <dbReference type="Proteomes" id="UP000828390"/>
    </source>
</evidence>
<evidence type="ECO:0000256" key="9">
    <source>
        <dbReference type="SAM" id="Phobius"/>
    </source>
</evidence>
<evidence type="ECO:0000256" key="8">
    <source>
        <dbReference type="SAM" id="MobiDB-lite"/>
    </source>
</evidence>
<name>A0A9D4LA18_DREPO</name>
<evidence type="ECO:0000256" key="7">
    <source>
        <dbReference type="ARBA" id="ARBA00023224"/>
    </source>
</evidence>
<dbReference type="InterPro" id="IPR017452">
    <property type="entry name" value="GPCR_Rhodpsn_7TM"/>
</dbReference>